<evidence type="ECO:0000256" key="1">
    <source>
        <dbReference type="ARBA" id="ARBA00009075"/>
    </source>
</evidence>
<evidence type="ECO:0000313" key="5">
    <source>
        <dbReference type="Proteomes" id="UP001595457"/>
    </source>
</evidence>
<accession>A0ABV7ATN0</accession>
<sequence length="442" mass="47959">MEKSTLALAIVAGIVGLPYVQQASAAGFIEDSKATLSLRNLYFNQDYRSGTQPLSKAEEWGQGFVLNVQSGYTPGPVGFGVDAIGLFGVKLASNAGDNPGYTPQLFPLRSNGSAADQFSSVGLTGKARYSKTVAQVGTLLPKLPVLVYNDGRLLPATYEGGQITSNEIGNLTLTAGQIDRTRLRASTDLEGLSAGGAGTPTTNRFYFGGADYRVGKNLLLQYYYGALHNYYEQHFFGLTHTQPLPLGSLISDLRYFRSTSDGKNASAAGRSDGYRVADARVAGDPHKGEIDSDLWSAQFTWKVGGHALSVGYQENIGDSELARIFSGPGVTTYTIANRHVGGFIRPGERVWVGTYTYDFAALGVPGLTARLFYNKGYDISVAGSSRHDHEWERDARLEYVVQSGPLKNLNLAWWNASLRSTVRSQRDIDENRLVIGYTLPLF</sequence>
<dbReference type="InterPro" id="IPR005318">
    <property type="entry name" value="OM_porin_bac"/>
</dbReference>
<reference evidence="5" key="1">
    <citation type="journal article" date="2019" name="Int. J. Syst. Evol. Microbiol.">
        <title>The Global Catalogue of Microorganisms (GCM) 10K type strain sequencing project: providing services to taxonomists for standard genome sequencing and annotation.</title>
        <authorList>
            <consortium name="The Broad Institute Genomics Platform"/>
            <consortium name="The Broad Institute Genome Sequencing Center for Infectious Disease"/>
            <person name="Wu L."/>
            <person name="Ma J."/>
        </authorList>
    </citation>
    <scope>NUCLEOTIDE SEQUENCE [LARGE SCALE GENOMIC DNA]</scope>
    <source>
        <strain evidence="5">KCTC 62195</strain>
    </source>
</reference>
<comment type="caution">
    <text evidence="4">The sequence shown here is derived from an EMBL/GenBank/DDBJ whole genome shotgun (WGS) entry which is preliminary data.</text>
</comment>
<dbReference type="InterPro" id="IPR023614">
    <property type="entry name" value="Porin_dom_sf"/>
</dbReference>
<organism evidence="4 5">
    <name type="scientific">Azotobacter bryophylli</name>
    <dbReference type="NCBI Taxonomy" id="1986537"/>
    <lineage>
        <taxon>Bacteria</taxon>
        <taxon>Pseudomonadati</taxon>
        <taxon>Pseudomonadota</taxon>
        <taxon>Gammaproteobacteria</taxon>
        <taxon>Pseudomonadales</taxon>
        <taxon>Pseudomonadaceae</taxon>
        <taxon>Azotobacter</taxon>
    </lineage>
</organism>
<protein>
    <submittedName>
        <fullName evidence="4">OprD family porin</fullName>
    </submittedName>
</protein>
<dbReference type="PANTHER" id="PTHR34596">
    <property type="entry name" value="CHITOPORIN"/>
    <property type="match status" value="1"/>
</dbReference>
<evidence type="ECO:0000256" key="3">
    <source>
        <dbReference type="ARBA" id="ARBA00022729"/>
    </source>
</evidence>
<evidence type="ECO:0000256" key="2">
    <source>
        <dbReference type="ARBA" id="ARBA00022448"/>
    </source>
</evidence>
<proteinExistence type="inferred from homology"/>
<keyword evidence="5" id="KW-1185">Reference proteome</keyword>
<dbReference type="PANTHER" id="PTHR34596:SF2">
    <property type="entry name" value="CHITOPORIN"/>
    <property type="match status" value="1"/>
</dbReference>
<keyword evidence="3" id="KW-0732">Signal</keyword>
<dbReference type="Pfam" id="PF03573">
    <property type="entry name" value="OprD"/>
    <property type="match status" value="1"/>
</dbReference>
<comment type="similarity">
    <text evidence="1">Belongs to the outer membrane porin (Opr) (TC 1.B.25) family.</text>
</comment>
<gene>
    <name evidence="4" type="ORF">ACFOJE_11725</name>
</gene>
<dbReference type="Gene3D" id="2.40.160.10">
    <property type="entry name" value="Porin"/>
    <property type="match status" value="1"/>
</dbReference>
<dbReference type="RefSeq" id="WP_377814534.1">
    <property type="nucleotide sequence ID" value="NZ_JBHRSJ010000022.1"/>
</dbReference>
<dbReference type="Proteomes" id="UP001595457">
    <property type="component" value="Unassembled WGS sequence"/>
</dbReference>
<evidence type="ECO:0000313" key="4">
    <source>
        <dbReference type="EMBL" id="MFC2972878.1"/>
    </source>
</evidence>
<dbReference type="EMBL" id="JBHRSJ010000022">
    <property type="protein sequence ID" value="MFC2972878.1"/>
    <property type="molecule type" value="Genomic_DNA"/>
</dbReference>
<name>A0ABV7ATN0_9GAMM</name>
<keyword evidence="2" id="KW-0813">Transport</keyword>